<dbReference type="SUPFAM" id="SSF46785">
    <property type="entry name" value="Winged helix' DNA-binding domain"/>
    <property type="match status" value="1"/>
</dbReference>
<keyword evidence="3 5" id="KW-0346">Stress response</keyword>
<comment type="function">
    <text evidence="5">Negative regulator of class I heat shock genes (grpE-dnaK-dnaJ and groELS operons). Prevents heat-shock induction of these operons.</text>
</comment>
<dbReference type="InterPro" id="IPR036390">
    <property type="entry name" value="WH_DNA-bd_sf"/>
</dbReference>
<dbReference type="NCBIfam" id="TIGR00331">
    <property type="entry name" value="hrcA"/>
    <property type="match status" value="1"/>
</dbReference>
<sequence length="353" mass="40098">MIRVLTEVIIMLAERQLLILQVIIDDFIESAHPVGSRAISKKDKIPYSAATIRNEMADLEDRGFLEKTHSSSGRIPSEKGYRYYVDHLISPITNQDNTNVIKHFIDDGFFEFEQMVQMSAEVLSELTNYTSIILGPELFETKLKQLQIVTLSAHTAVAILITNTGHVEHRSFSIPTHINSSDLEKMVNILNDRLHGTPLVQLPEMFNTEVVSLMKQYVTDFEKSHDYLKAAFFSEYPVKLYIGGKSNILLQPEFNDLDKIRSFYSMIEKEDEVASLLKHTNNGINVTIGNENQLDAIKDFSLITTAYQSGDGQMGTIALLGPTRMEYRRVISLLNSLSNEMTDALYMWYKNNG</sequence>
<reference evidence="7 8" key="1">
    <citation type="submission" date="2021-03" db="EMBL/GenBank/DDBJ databases">
        <title>Genomic Encyclopedia of Type Strains, Phase IV (KMG-IV): sequencing the most valuable type-strain genomes for metagenomic binning, comparative biology and taxonomic classification.</title>
        <authorList>
            <person name="Goeker M."/>
        </authorList>
    </citation>
    <scope>NUCLEOTIDE SEQUENCE [LARGE SCALE GENOMIC DNA]</scope>
    <source>
        <strain evidence="7 8">DSM 25609</strain>
    </source>
</reference>
<dbReference type="InterPro" id="IPR023120">
    <property type="entry name" value="WHTH_transcript_rep_HrcA_IDD"/>
</dbReference>
<dbReference type="Gene3D" id="1.10.10.10">
    <property type="entry name" value="Winged helix-like DNA-binding domain superfamily/Winged helix DNA-binding domain"/>
    <property type="match status" value="1"/>
</dbReference>
<proteinExistence type="inferred from homology"/>
<dbReference type="InterPro" id="IPR002571">
    <property type="entry name" value="HrcA"/>
</dbReference>
<organism evidence="7 8">
    <name type="scientific">Virgibacillus natechei</name>
    <dbReference type="NCBI Taxonomy" id="1216297"/>
    <lineage>
        <taxon>Bacteria</taxon>
        <taxon>Bacillati</taxon>
        <taxon>Bacillota</taxon>
        <taxon>Bacilli</taxon>
        <taxon>Bacillales</taxon>
        <taxon>Bacillaceae</taxon>
        <taxon>Virgibacillus</taxon>
    </lineage>
</organism>
<keyword evidence="1 5" id="KW-0678">Repressor</keyword>
<name>A0ABS4ICP5_9BACI</name>
<evidence type="ECO:0000313" key="7">
    <source>
        <dbReference type="EMBL" id="MBP1968717.1"/>
    </source>
</evidence>
<dbReference type="InterPro" id="IPR029016">
    <property type="entry name" value="GAF-like_dom_sf"/>
</dbReference>
<dbReference type="PANTHER" id="PTHR34824:SF1">
    <property type="entry name" value="HEAT-INDUCIBLE TRANSCRIPTION REPRESSOR HRCA"/>
    <property type="match status" value="1"/>
</dbReference>
<dbReference type="Proteomes" id="UP001519345">
    <property type="component" value="Unassembled WGS sequence"/>
</dbReference>
<evidence type="ECO:0000256" key="3">
    <source>
        <dbReference type="ARBA" id="ARBA00023016"/>
    </source>
</evidence>
<dbReference type="Gene3D" id="3.30.450.40">
    <property type="match status" value="1"/>
</dbReference>
<keyword evidence="4 5" id="KW-0804">Transcription</keyword>
<dbReference type="InterPro" id="IPR021153">
    <property type="entry name" value="HrcA_C"/>
</dbReference>
<evidence type="ECO:0000256" key="2">
    <source>
        <dbReference type="ARBA" id="ARBA00023015"/>
    </source>
</evidence>
<evidence type="ECO:0000256" key="1">
    <source>
        <dbReference type="ARBA" id="ARBA00022491"/>
    </source>
</evidence>
<feature type="domain" description="Heat-inducible transcription repressor HrcA C-terminal" evidence="6">
    <location>
        <begin position="113"/>
        <end position="331"/>
    </location>
</feature>
<comment type="similarity">
    <text evidence="5">Belongs to the HrcA family.</text>
</comment>
<dbReference type="Gene3D" id="3.30.390.60">
    <property type="entry name" value="Heat-inducible transcription repressor hrca homolog, domain 3"/>
    <property type="match status" value="1"/>
</dbReference>
<dbReference type="HAMAP" id="MF_00081">
    <property type="entry name" value="HrcA"/>
    <property type="match status" value="1"/>
</dbReference>
<keyword evidence="2 5" id="KW-0805">Transcription regulation</keyword>
<dbReference type="PANTHER" id="PTHR34824">
    <property type="entry name" value="HEAT-INDUCIBLE TRANSCRIPTION REPRESSOR HRCA"/>
    <property type="match status" value="1"/>
</dbReference>
<keyword evidence="8" id="KW-1185">Reference proteome</keyword>
<evidence type="ECO:0000256" key="4">
    <source>
        <dbReference type="ARBA" id="ARBA00023163"/>
    </source>
</evidence>
<dbReference type="Pfam" id="PF01628">
    <property type="entry name" value="HrcA"/>
    <property type="match status" value="1"/>
</dbReference>
<evidence type="ECO:0000256" key="5">
    <source>
        <dbReference type="HAMAP-Rule" id="MF_00081"/>
    </source>
</evidence>
<dbReference type="PIRSF" id="PIRSF005485">
    <property type="entry name" value="HrcA"/>
    <property type="match status" value="1"/>
</dbReference>
<comment type="caution">
    <text evidence="7">The sequence shown here is derived from an EMBL/GenBank/DDBJ whole genome shotgun (WGS) entry which is preliminary data.</text>
</comment>
<dbReference type="EMBL" id="JAGGKX010000003">
    <property type="protein sequence ID" value="MBP1968717.1"/>
    <property type="molecule type" value="Genomic_DNA"/>
</dbReference>
<dbReference type="InterPro" id="IPR036388">
    <property type="entry name" value="WH-like_DNA-bd_sf"/>
</dbReference>
<evidence type="ECO:0000313" key="8">
    <source>
        <dbReference type="Proteomes" id="UP001519345"/>
    </source>
</evidence>
<dbReference type="SUPFAM" id="SSF55781">
    <property type="entry name" value="GAF domain-like"/>
    <property type="match status" value="1"/>
</dbReference>
<protein>
    <recommendedName>
        <fullName evidence="5">Heat-inducible transcription repressor HrcA</fullName>
    </recommendedName>
</protein>
<gene>
    <name evidence="5" type="primary">hrcA</name>
    <name evidence="7" type="ORF">J2Z83_000811</name>
</gene>
<evidence type="ECO:0000259" key="6">
    <source>
        <dbReference type="Pfam" id="PF01628"/>
    </source>
</evidence>
<accession>A0ABS4ICP5</accession>